<evidence type="ECO:0000256" key="2">
    <source>
        <dbReference type="SAM" id="Phobius"/>
    </source>
</evidence>
<keyword evidence="2" id="KW-1133">Transmembrane helix</keyword>
<keyword evidence="2" id="KW-0812">Transmembrane</keyword>
<reference evidence="3 4" key="1">
    <citation type="submission" date="2017-06" db="EMBL/GenBank/DDBJ databases">
        <authorList>
            <person name="Kim H.J."/>
            <person name="Triplett B.A."/>
        </authorList>
    </citation>
    <scope>NUCLEOTIDE SEQUENCE [LARGE SCALE GENOMIC DNA]</scope>
    <source>
        <strain evidence="3 4">CGMCC 4.5593</strain>
    </source>
</reference>
<keyword evidence="4" id="KW-1185">Reference proteome</keyword>
<dbReference type="AlphaFoldDB" id="A0A239MYA9"/>
<sequence length="331" mass="33374">MSEVDFDLLADYVGGALDGTPEHERVAALVATDPGWAREHDLLVAALSATADDLATFAEQTAEPMPEEVLTRLLAALPAPAAAESDRAAASDHAAASDRAAASDHTAAADHVPAGPRGRRAESRGRRGGARPAGRPLRHRPRWLAWAAPALVAVAVAAFAGFWISQSVGSGTTATQSAGGAADTAAQAPNAAGGDAATLAIPRFATGQDYTGDAVARGLAAGSARASVKALQSPGVMSAEGDQPEGASAKAVEPELFRLNGAAALAVCVDAIAQAHGQGPITVSAADFSSYQGRPAVIVFFTDSAGVRWGWAVGPDCGPGGTDELFRTRVG</sequence>
<evidence type="ECO:0000256" key="1">
    <source>
        <dbReference type="SAM" id="MobiDB-lite"/>
    </source>
</evidence>
<evidence type="ECO:0000313" key="3">
    <source>
        <dbReference type="EMBL" id="SNT46849.1"/>
    </source>
</evidence>
<feature type="region of interest" description="Disordered" evidence="1">
    <location>
        <begin position="84"/>
        <end position="136"/>
    </location>
</feature>
<dbReference type="OrthoDB" id="3404896at2"/>
<accession>A0A239MYA9</accession>
<dbReference type="EMBL" id="FZPH01000006">
    <property type="protein sequence ID" value="SNT46849.1"/>
    <property type="molecule type" value="Genomic_DNA"/>
</dbReference>
<protein>
    <submittedName>
        <fullName evidence="3">Uncharacterized protein</fullName>
    </submittedName>
</protein>
<organism evidence="3 4">
    <name type="scientific">Asanoa hainanensis</name>
    <dbReference type="NCBI Taxonomy" id="560556"/>
    <lineage>
        <taxon>Bacteria</taxon>
        <taxon>Bacillati</taxon>
        <taxon>Actinomycetota</taxon>
        <taxon>Actinomycetes</taxon>
        <taxon>Micromonosporales</taxon>
        <taxon>Micromonosporaceae</taxon>
        <taxon>Asanoa</taxon>
    </lineage>
</organism>
<dbReference type="RefSeq" id="WP_089250319.1">
    <property type="nucleotide sequence ID" value="NZ_FZPH01000006.1"/>
</dbReference>
<proteinExistence type="predicted"/>
<evidence type="ECO:0000313" key="4">
    <source>
        <dbReference type="Proteomes" id="UP000198362"/>
    </source>
</evidence>
<dbReference type="Proteomes" id="UP000198362">
    <property type="component" value="Unassembled WGS sequence"/>
</dbReference>
<feature type="transmembrane region" description="Helical" evidence="2">
    <location>
        <begin position="143"/>
        <end position="164"/>
    </location>
</feature>
<name>A0A239MYA9_9ACTN</name>
<keyword evidence="2" id="KW-0472">Membrane</keyword>
<gene>
    <name evidence="3" type="ORF">SAMN05421812_106430</name>
</gene>
<feature type="compositionally biased region" description="Low complexity" evidence="1">
    <location>
        <begin position="91"/>
        <end position="106"/>
    </location>
</feature>